<protein>
    <submittedName>
        <fullName evidence="2">DUF19 domain-containing protein</fullName>
    </submittedName>
</protein>
<proteinExistence type="predicted"/>
<dbReference type="Proteomes" id="UP000001940">
    <property type="component" value="Chromosome II"/>
</dbReference>
<keyword evidence="3" id="KW-1185">Reference proteome</keyword>
<dbReference type="AlphaFoldDB" id="Q1ENI7"/>
<evidence type="ECO:0000256" key="1">
    <source>
        <dbReference type="SAM" id="SignalP"/>
    </source>
</evidence>
<name>Q1ENI7_CAEEL</name>
<dbReference type="InParanoid" id="Q1ENI7"/>
<feature type="chain" id="PRO_5025067268" evidence="1">
    <location>
        <begin position="17"/>
        <end position="148"/>
    </location>
</feature>
<dbReference type="UCSC" id="T10D4.1">
    <property type="organism name" value="c. elegans"/>
</dbReference>
<reference evidence="2 3" key="1">
    <citation type="journal article" date="1998" name="Science">
        <title>Genome sequence of the nematode C. elegans: a platform for investigating biology.</title>
        <authorList>
            <consortium name="The C. elegans sequencing consortium"/>
            <person name="Sulson J.E."/>
            <person name="Waterston R."/>
        </authorList>
    </citation>
    <scope>NUCLEOTIDE SEQUENCE [LARGE SCALE GENOMIC DNA]</scope>
    <source>
        <strain evidence="2 3">Bristol N2</strain>
    </source>
</reference>
<dbReference type="PaxDb" id="6239-T10D4.1"/>
<dbReference type="WormBase" id="T10D4.1">
    <property type="protein sequence ID" value="CE53888"/>
    <property type="gene ID" value="WBGene00020406"/>
</dbReference>
<dbReference type="HOGENOM" id="CLU_734117_0_0_1"/>
<gene>
    <name evidence="2" type="ORF">CELE_T10D4.1</name>
    <name evidence="2 4" type="ORF">T10D4.1</name>
</gene>
<evidence type="ECO:0000313" key="4">
    <source>
        <dbReference type="WormBase" id="T10D4.1"/>
    </source>
</evidence>
<dbReference type="AGR" id="WB:WBGene00020406"/>
<evidence type="ECO:0000313" key="2">
    <source>
        <dbReference type="EMBL" id="CCD73595.2"/>
    </source>
</evidence>
<organism evidence="2 3">
    <name type="scientific">Caenorhabditis elegans</name>
    <dbReference type="NCBI Taxonomy" id="6239"/>
    <lineage>
        <taxon>Eukaryota</taxon>
        <taxon>Metazoa</taxon>
        <taxon>Ecdysozoa</taxon>
        <taxon>Nematoda</taxon>
        <taxon>Chromadorea</taxon>
        <taxon>Rhabditida</taxon>
        <taxon>Rhabditina</taxon>
        <taxon>Rhabditomorpha</taxon>
        <taxon>Rhabditoidea</taxon>
        <taxon>Rhabditidae</taxon>
        <taxon>Peloderinae</taxon>
        <taxon>Caenorhabditis</taxon>
    </lineage>
</organism>
<accession>Q1ENI7</accession>
<feature type="signal peptide" evidence="1">
    <location>
        <begin position="1"/>
        <end position="16"/>
    </location>
</feature>
<dbReference type="InterPro" id="IPR003326">
    <property type="entry name" value="TRA-1_regulated"/>
</dbReference>
<dbReference type="EMBL" id="BX284602">
    <property type="protein sequence ID" value="CCD73595.2"/>
    <property type="molecule type" value="Genomic_DNA"/>
</dbReference>
<sequence length="148" mass="16723">MKQYLIFLLLICYVACEDEYGCEDDCECPSFLDLITNEEHIFYTENAGCNRNATCVPGTHTTIAFRWRESEIPKPDDDVTGLGTVQAVLGTAGPFDIFTQCGVICENNEWYITKYPRGAVYRGSDFSNSLVEEDTVNGLKSKVFFVLW</sequence>
<dbReference type="Pfam" id="PF02343">
    <property type="entry name" value="TRA-1_regulated"/>
    <property type="match status" value="1"/>
</dbReference>
<keyword evidence="1" id="KW-0732">Signal</keyword>
<evidence type="ECO:0000313" key="3">
    <source>
        <dbReference type="Proteomes" id="UP000001940"/>
    </source>
</evidence>
<dbReference type="FunCoup" id="Q1ENI7">
    <property type="interactions" value="813"/>
</dbReference>
<dbReference type="Bgee" id="WBGene00020406">
    <property type="expression patterns" value="Expressed in larva"/>
</dbReference>